<evidence type="ECO:0000256" key="1">
    <source>
        <dbReference type="SAM" id="MobiDB-lite"/>
    </source>
</evidence>
<organism evidence="2 3">
    <name type="scientific">Zopfia rhizophila CBS 207.26</name>
    <dbReference type="NCBI Taxonomy" id="1314779"/>
    <lineage>
        <taxon>Eukaryota</taxon>
        <taxon>Fungi</taxon>
        <taxon>Dikarya</taxon>
        <taxon>Ascomycota</taxon>
        <taxon>Pezizomycotina</taxon>
        <taxon>Dothideomycetes</taxon>
        <taxon>Dothideomycetes incertae sedis</taxon>
        <taxon>Zopfiaceae</taxon>
        <taxon>Zopfia</taxon>
    </lineage>
</organism>
<dbReference type="Proteomes" id="UP000800200">
    <property type="component" value="Unassembled WGS sequence"/>
</dbReference>
<reference evidence="2" key="1">
    <citation type="journal article" date="2020" name="Stud. Mycol.">
        <title>101 Dothideomycetes genomes: a test case for predicting lifestyles and emergence of pathogens.</title>
        <authorList>
            <person name="Haridas S."/>
            <person name="Albert R."/>
            <person name="Binder M."/>
            <person name="Bloem J."/>
            <person name="Labutti K."/>
            <person name="Salamov A."/>
            <person name="Andreopoulos B."/>
            <person name="Baker S."/>
            <person name="Barry K."/>
            <person name="Bills G."/>
            <person name="Bluhm B."/>
            <person name="Cannon C."/>
            <person name="Castanera R."/>
            <person name="Culley D."/>
            <person name="Daum C."/>
            <person name="Ezra D."/>
            <person name="Gonzalez J."/>
            <person name="Henrissat B."/>
            <person name="Kuo A."/>
            <person name="Liang C."/>
            <person name="Lipzen A."/>
            <person name="Lutzoni F."/>
            <person name="Magnuson J."/>
            <person name="Mondo S."/>
            <person name="Nolan M."/>
            <person name="Ohm R."/>
            <person name="Pangilinan J."/>
            <person name="Park H.-J."/>
            <person name="Ramirez L."/>
            <person name="Alfaro M."/>
            <person name="Sun H."/>
            <person name="Tritt A."/>
            <person name="Yoshinaga Y."/>
            <person name="Zwiers L.-H."/>
            <person name="Turgeon B."/>
            <person name="Goodwin S."/>
            <person name="Spatafora J."/>
            <person name="Crous P."/>
            <person name="Grigoriev I."/>
        </authorList>
    </citation>
    <scope>NUCLEOTIDE SEQUENCE</scope>
    <source>
        <strain evidence="2">CBS 207.26</strain>
    </source>
</reference>
<evidence type="ECO:0000313" key="3">
    <source>
        <dbReference type="Proteomes" id="UP000800200"/>
    </source>
</evidence>
<dbReference type="AlphaFoldDB" id="A0A6A6DMJ0"/>
<feature type="region of interest" description="Disordered" evidence="1">
    <location>
        <begin position="526"/>
        <end position="553"/>
    </location>
</feature>
<proteinExistence type="predicted"/>
<evidence type="ECO:0000313" key="2">
    <source>
        <dbReference type="EMBL" id="KAF2179449.1"/>
    </source>
</evidence>
<sequence>MCKFARDHWVCGHWKRTRIEYCHVVSIVRLNERRKMPCLVLDDTPGLNNDFNTRCENCISLRLAPREPPCWKELPRWPAPALQLVYDCLSKGSDLQQERTNARDDIIRIRQDVSNALTIVLRTGRELLDMLSRTLFLLEDRYRYIAGRYYRTGWFARLDPMLPEEYREVLRDALEDNIPLERRNFFMRIGDPKAMIDSALECIEDRRIAIQTRIRLADAHYKSIRKVLKNLDTELGTIEHHVKLSEQIQDVNVRFGIVVQQPYEERNVAFWYWLQSVPEFQRELAAGKNHIRARTDALYFGRELDGHAERAHVMSGPGSRRSSAASCLGEIEPSYLDLDGQQEQNMVNWEEDVSMATHSSSHRFLIPHSHLYFRYPSLAPHILRVYISRLNQSPCLEPSADLIPTAPQGTISSNTDFIQSIRSMTPQQRHRAVSEAIERPKDHRKFQDEYRQFPQDYASVSDRTSYILIPGSSPLINGNIIRRQDFDLNLEPLLKELTRSQDCITDRANTWRNAIDLRKQVQGHLLTGEDKKDDKGEPVSRVPSAFEGFSTSSEDGASEYMRFRSGVLRNRSTPSPLSPLGIVLLSQSEDRPWANRIQWLHQRGRRAQQEVGELLEQECLDRERRRLAEAMSEEQHRRPEMAQQLADEVEYELYERQHRAGTPGLRPMGQGRCHLKGAASTISNEGAARAGRRGGRRTRLSACRTLQNRVGEVKCLIQRLQGGSDSHLSEPFRGRIEQVNCIVQILDDSSDIESGRDSDTWSVRNICENTLEDRDLFMLNTEPGINKLISDLDGIGIGDRNSSGRQESRVGIPVVVIAARAASRGHPAEAGLYPVHITMNITVNMDHDTTSTALGAHSHSTPSSSHSVAALQDGELGDDSDGGGAAFCMNGS</sequence>
<gene>
    <name evidence="2" type="ORF">K469DRAFT_753985</name>
</gene>
<keyword evidence="3" id="KW-1185">Reference proteome</keyword>
<dbReference type="EMBL" id="ML994667">
    <property type="protein sequence ID" value="KAF2179449.1"/>
    <property type="molecule type" value="Genomic_DNA"/>
</dbReference>
<accession>A0A6A6DMJ0</accession>
<dbReference type="OrthoDB" id="3800689at2759"/>
<feature type="compositionally biased region" description="Basic and acidic residues" evidence="1">
    <location>
        <begin position="527"/>
        <end position="538"/>
    </location>
</feature>
<name>A0A6A6DMJ0_9PEZI</name>
<protein>
    <submittedName>
        <fullName evidence="2">Uncharacterized protein</fullName>
    </submittedName>
</protein>